<name>A0ABN9XQ00_9DINO</name>
<feature type="signal peptide" evidence="3">
    <location>
        <begin position="1"/>
        <end position="25"/>
    </location>
</feature>
<evidence type="ECO:0008006" key="6">
    <source>
        <dbReference type="Google" id="ProtNLM"/>
    </source>
</evidence>
<dbReference type="Proteomes" id="UP001189429">
    <property type="component" value="Unassembled WGS sequence"/>
</dbReference>
<evidence type="ECO:0000313" key="4">
    <source>
        <dbReference type="EMBL" id="CAK0900705.1"/>
    </source>
</evidence>
<organism evidence="4 5">
    <name type="scientific">Prorocentrum cordatum</name>
    <dbReference type="NCBI Taxonomy" id="2364126"/>
    <lineage>
        <taxon>Eukaryota</taxon>
        <taxon>Sar</taxon>
        <taxon>Alveolata</taxon>
        <taxon>Dinophyceae</taxon>
        <taxon>Prorocentrales</taxon>
        <taxon>Prorocentraceae</taxon>
        <taxon>Prorocentrum</taxon>
    </lineage>
</organism>
<comment type="caution">
    <text evidence="4">The sequence shown here is derived from an EMBL/GenBank/DDBJ whole genome shotgun (WGS) entry which is preliminary data.</text>
</comment>
<sequence>MGAAWPGLSTRAACPWAALFSVALAAAPSAGAAAAAAVQTMLEPGISCAQAGLQHILDESLCIAFAEDTLGLDVDDEDEYAASLGGGAYGCVYMLRGRPAVVFSTHGNATYESPDARSICIGSTTPTSTTTPSAMANTTMTAIRNPRAPPPPTTSTFTTSRTRTSSTPAMLGSTPTTTLPTAAAMSAQVGSVAAPGPRGLDSASSWLLAGIFIGSMVSTALFLCTWCGGGSAEQVRCAPSVRPTRGAGAALPPIHAGSPQAAGAWRTRRLARVHRPCGIPSCHPVLMLRLLAPTWLPLVQRRAQAAAARQHGARWRRPGATQAPALLILLLLLLLLLPALLLLLHAAGAATAVACIQLGGRGGRAL</sequence>
<feature type="compositionally biased region" description="Low complexity" evidence="1">
    <location>
        <begin position="154"/>
        <end position="174"/>
    </location>
</feature>
<feature type="transmembrane region" description="Helical" evidence="2">
    <location>
        <begin position="206"/>
        <end position="226"/>
    </location>
</feature>
<evidence type="ECO:0000256" key="1">
    <source>
        <dbReference type="SAM" id="MobiDB-lite"/>
    </source>
</evidence>
<evidence type="ECO:0000256" key="3">
    <source>
        <dbReference type="SAM" id="SignalP"/>
    </source>
</evidence>
<proteinExistence type="predicted"/>
<accession>A0ABN9XQ00</accession>
<keyword evidence="2" id="KW-1133">Transmembrane helix</keyword>
<evidence type="ECO:0000256" key="2">
    <source>
        <dbReference type="SAM" id="Phobius"/>
    </source>
</evidence>
<protein>
    <recommendedName>
        <fullName evidence="6">Receptor protein serine/threonine kinase</fullName>
    </recommendedName>
</protein>
<keyword evidence="2" id="KW-0472">Membrane</keyword>
<feature type="non-terminal residue" evidence="4">
    <location>
        <position position="366"/>
    </location>
</feature>
<feature type="region of interest" description="Disordered" evidence="1">
    <location>
        <begin position="142"/>
        <end position="174"/>
    </location>
</feature>
<feature type="transmembrane region" description="Helical" evidence="2">
    <location>
        <begin position="325"/>
        <end position="347"/>
    </location>
</feature>
<feature type="chain" id="PRO_5047124922" description="Receptor protein serine/threonine kinase" evidence="3">
    <location>
        <begin position="26"/>
        <end position="366"/>
    </location>
</feature>
<keyword evidence="5" id="KW-1185">Reference proteome</keyword>
<keyword evidence="2" id="KW-0812">Transmembrane</keyword>
<gene>
    <name evidence="4" type="ORF">PCOR1329_LOCUS77927</name>
</gene>
<reference evidence="4" key="1">
    <citation type="submission" date="2023-10" db="EMBL/GenBank/DDBJ databases">
        <authorList>
            <person name="Chen Y."/>
            <person name="Shah S."/>
            <person name="Dougan E. K."/>
            <person name="Thang M."/>
            <person name="Chan C."/>
        </authorList>
    </citation>
    <scope>NUCLEOTIDE SEQUENCE [LARGE SCALE GENOMIC DNA]</scope>
</reference>
<evidence type="ECO:0000313" key="5">
    <source>
        <dbReference type="Proteomes" id="UP001189429"/>
    </source>
</evidence>
<dbReference type="EMBL" id="CAUYUJ010020826">
    <property type="protein sequence ID" value="CAK0900705.1"/>
    <property type="molecule type" value="Genomic_DNA"/>
</dbReference>
<keyword evidence="3" id="KW-0732">Signal</keyword>